<dbReference type="PANTHER" id="PTHR42085">
    <property type="entry name" value="F-BOX DOMAIN-CONTAINING PROTEIN"/>
    <property type="match status" value="1"/>
</dbReference>
<proteinExistence type="predicted"/>
<dbReference type="Proteomes" id="UP000756132">
    <property type="component" value="Chromosome 9"/>
</dbReference>
<reference evidence="1" key="1">
    <citation type="submission" date="2021-12" db="EMBL/GenBank/DDBJ databases">
        <authorList>
            <person name="Zaccaron A."/>
            <person name="Stergiopoulos I."/>
        </authorList>
    </citation>
    <scope>NUCLEOTIDE SEQUENCE</scope>
    <source>
        <strain evidence="1">Race5_Kim</strain>
    </source>
</reference>
<dbReference type="KEGG" id="ffu:CLAFUR5_09270"/>
<keyword evidence="2" id="KW-1185">Reference proteome</keyword>
<gene>
    <name evidence="1" type="ORF">CLAFUR5_09270</name>
</gene>
<accession>A0A9Q8UT78</accession>
<name>A0A9Q8UT78_PASFU</name>
<dbReference type="PANTHER" id="PTHR42085:SF2">
    <property type="entry name" value="F-BOX DOMAIN-CONTAINING PROTEIN"/>
    <property type="match status" value="1"/>
</dbReference>
<organism evidence="1 2">
    <name type="scientific">Passalora fulva</name>
    <name type="common">Tomato leaf mold</name>
    <name type="synonym">Cladosporium fulvum</name>
    <dbReference type="NCBI Taxonomy" id="5499"/>
    <lineage>
        <taxon>Eukaryota</taxon>
        <taxon>Fungi</taxon>
        <taxon>Dikarya</taxon>
        <taxon>Ascomycota</taxon>
        <taxon>Pezizomycotina</taxon>
        <taxon>Dothideomycetes</taxon>
        <taxon>Dothideomycetidae</taxon>
        <taxon>Mycosphaerellales</taxon>
        <taxon>Mycosphaerellaceae</taxon>
        <taxon>Fulvia</taxon>
    </lineage>
</organism>
<dbReference type="InterPro" id="IPR038883">
    <property type="entry name" value="AN11006-like"/>
</dbReference>
<protein>
    <submittedName>
        <fullName evidence="1">Uncharacterized protein</fullName>
    </submittedName>
</protein>
<sequence>MATIGTATSQNSKCHLLELPAELRNRIYRYSLLEDRQSGIDIYPQTFAQPPLIRTCNQIRAEASSIYYSENTFYVDAPDFDHRLLAAFYTQIQYVLKHGVYIGARIHVDNRDATSWSNLVAYIKTYFDGKPLPAIDCGPQCATNSCGAAHHIFKVAKLKVVEGSCSWEELKSTMEIMKDMAEEQADGRWKWT</sequence>
<dbReference type="OrthoDB" id="62952at2759"/>
<dbReference type="RefSeq" id="XP_047765990.1">
    <property type="nucleotide sequence ID" value="XM_047908418.1"/>
</dbReference>
<evidence type="ECO:0000313" key="1">
    <source>
        <dbReference type="EMBL" id="UJO21624.1"/>
    </source>
</evidence>
<reference evidence="1" key="2">
    <citation type="journal article" date="2022" name="Microb. Genom.">
        <title>A chromosome-scale genome assembly of the tomato pathogen Cladosporium fulvum reveals a compartmentalized genome architecture and the presence of a dispensable chromosome.</title>
        <authorList>
            <person name="Zaccaron A.Z."/>
            <person name="Chen L.H."/>
            <person name="Samaras A."/>
            <person name="Stergiopoulos I."/>
        </authorList>
    </citation>
    <scope>NUCLEOTIDE SEQUENCE</scope>
    <source>
        <strain evidence="1">Race5_Kim</strain>
    </source>
</reference>
<evidence type="ECO:0000313" key="2">
    <source>
        <dbReference type="Proteomes" id="UP000756132"/>
    </source>
</evidence>
<dbReference type="AlphaFoldDB" id="A0A9Q8UT78"/>
<dbReference type="EMBL" id="CP090171">
    <property type="protein sequence ID" value="UJO21624.1"/>
    <property type="molecule type" value="Genomic_DNA"/>
</dbReference>
<dbReference type="GeneID" id="71989148"/>